<comment type="catalytic activity">
    <reaction evidence="10">
        <text>L-glutamate + acetyl-CoA = N-acetyl-L-glutamate + CoA + H(+)</text>
        <dbReference type="Rhea" id="RHEA:24292"/>
        <dbReference type="ChEBI" id="CHEBI:15378"/>
        <dbReference type="ChEBI" id="CHEBI:29985"/>
        <dbReference type="ChEBI" id="CHEBI:44337"/>
        <dbReference type="ChEBI" id="CHEBI:57287"/>
        <dbReference type="ChEBI" id="CHEBI:57288"/>
        <dbReference type="EC" id="2.3.1.1"/>
    </reaction>
</comment>
<keyword evidence="8 10" id="KW-0012">Acyltransferase</keyword>
<dbReference type="Pfam" id="PF01960">
    <property type="entry name" value="ArgJ"/>
    <property type="match status" value="1"/>
</dbReference>
<feature type="region of interest" description="Disordered" evidence="11">
    <location>
        <begin position="1"/>
        <end position="22"/>
    </location>
</feature>
<evidence type="ECO:0000256" key="9">
    <source>
        <dbReference type="ARBA" id="ARBA00049439"/>
    </source>
</evidence>
<dbReference type="GO" id="GO:0005737">
    <property type="term" value="C:cytoplasm"/>
    <property type="evidence" value="ECO:0007669"/>
    <property type="project" value="UniProtKB-SubCell"/>
</dbReference>
<dbReference type="EC" id="2.3.1.35" evidence="10"/>
<dbReference type="Gene3D" id="3.60.70.12">
    <property type="entry name" value="L-amino peptidase D-ALA esterase/amidase"/>
    <property type="match status" value="1"/>
</dbReference>
<dbReference type="InterPro" id="IPR042195">
    <property type="entry name" value="ArgJ_beta_C"/>
</dbReference>
<dbReference type="FunFam" id="3.10.20.340:FF:000001">
    <property type="entry name" value="Arginine biosynthesis bifunctional protein ArgJ, chloroplastic"/>
    <property type="match status" value="1"/>
</dbReference>
<reference evidence="12 13" key="1">
    <citation type="submission" date="2017-08" db="EMBL/GenBank/DDBJ databases">
        <title>Burning lignite coal seam in the remote Altai Mountains harbors a hydrogen-driven thermophilic microbial community.</title>
        <authorList>
            <person name="Kadnikov V.V."/>
            <person name="Mardanov A.V."/>
            <person name="Ivasenko D."/>
            <person name="Beletsky A.V."/>
            <person name="Karnachuk O.V."/>
            <person name="Ravin N.V."/>
        </authorList>
    </citation>
    <scope>NUCLEOTIDE SEQUENCE [LARGE SCALE GENOMIC DNA]</scope>
    <source>
        <strain evidence="12">AL31</strain>
    </source>
</reference>
<feature type="binding site" evidence="10">
    <location>
        <position position="440"/>
    </location>
    <ligand>
        <name>substrate</name>
    </ligand>
</feature>
<comment type="pathway">
    <text evidence="10">Amino-acid biosynthesis; L-arginine biosynthesis; N(2)-acetyl-L-ornithine from L-glutamate: step 1/4.</text>
</comment>
<feature type="chain" id="PRO_5023222595" description="Arginine biosynthesis bifunctional protein ArgJ alpha chain" evidence="10">
    <location>
        <begin position="1"/>
        <end position="231"/>
    </location>
</feature>
<dbReference type="UniPathway" id="UPA00068">
    <property type="reaction ID" value="UER00106"/>
</dbReference>
<dbReference type="FunFam" id="3.60.70.12:FF:000001">
    <property type="entry name" value="Arginine biosynthesis bifunctional protein ArgJ, chloroplastic"/>
    <property type="match status" value="1"/>
</dbReference>
<keyword evidence="10" id="KW-0963">Cytoplasm</keyword>
<dbReference type="Gene3D" id="3.10.20.340">
    <property type="entry name" value="ArgJ beta chain, C-terminal domain"/>
    <property type="match status" value="1"/>
</dbReference>
<comment type="subcellular location">
    <subcellularLocation>
        <location evidence="10">Cytoplasm</location>
    </subcellularLocation>
</comment>
<feature type="binding site" evidence="10">
    <location>
        <position position="445"/>
    </location>
    <ligand>
        <name>substrate</name>
    </ligand>
</feature>
<dbReference type="GO" id="GO:0006592">
    <property type="term" value="P:ornithine biosynthetic process"/>
    <property type="evidence" value="ECO:0007669"/>
    <property type="project" value="TreeGrafter"/>
</dbReference>
<dbReference type="InterPro" id="IPR016117">
    <property type="entry name" value="ArgJ-like_dom_sf"/>
</dbReference>
<evidence type="ECO:0000256" key="2">
    <source>
        <dbReference type="ARBA" id="ARBA00011475"/>
    </source>
</evidence>
<proteinExistence type="inferred from homology"/>
<dbReference type="SUPFAM" id="SSF56266">
    <property type="entry name" value="DmpA/ArgJ-like"/>
    <property type="match status" value="1"/>
</dbReference>
<dbReference type="GO" id="GO:0006526">
    <property type="term" value="P:L-arginine biosynthetic process"/>
    <property type="evidence" value="ECO:0007669"/>
    <property type="project" value="UniProtKB-UniRule"/>
</dbReference>
<feature type="site" description="Involved in the stabilization of negative charge on the oxyanion by the formation of the oxyanion hole" evidence="10">
    <location>
        <position position="161"/>
    </location>
</feature>
<dbReference type="NCBIfam" id="TIGR00120">
    <property type="entry name" value="ArgJ"/>
    <property type="match status" value="1"/>
</dbReference>
<evidence type="ECO:0000256" key="7">
    <source>
        <dbReference type="ARBA" id="ARBA00023268"/>
    </source>
</evidence>
<keyword evidence="6 10" id="KW-0068">Autocatalytic cleavage</keyword>
<comment type="pathway">
    <text evidence="10">Amino-acid biosynthesis; L-arginine biosynthesis; L-ornithine and N-acetyl-L-glutamate from L-glutamate and N(2)-acetyl-L-ornithine (cyclic): step 1/1.</text>
</comment>
<keyword evidence="3 10" id="KW-0055">Arginine biosynthesis</keyword>
<comment type="caution">
    <text evidence="12">The sequence shown here is derived from an EMBL/GenBank/DDBJ whole genome shotgun (WGS) entry which is preliminary data.</text>
</comment>
<dbReference type="Proteomes" id="UP000244016">
    <property type="component" value="Unassembled WGS sequence"/>
</dbReference>
<keyword evidence="4 10" id="KW-0028">Amino-acid biosynthesis</keyword>
<feature type="site" description="Involved in the stabilization of negative charge on the oxyanion by the formation of the oxyanion hole" evidence="10">
    <location>
        <position position="160"/>
    </location>
</feature>
<dbReference type="GO" id="GO:0004042">
    <property type="term" value="F:L-glutamate N-acetyltransferase activity"/>
    <property type="evidence" value="ECO:0007669"/>
    <property type="project" value="UniProtKB-UniRule"/>
</dbReference>
<feature type="site" description="Cleavage; by autolysis" evidence="10">
    <location>
        <begin position="231"/>
        <end position="232"/>
    </location>
</feature>
<dbReference type="InterPro" id="IPR002813">
    <property type="entry name" value="Arg_biosynth_ArgJ"/>
</dbReference>
<accession>A0A2T5G5F3</accession>
<dbReference type="NCBIfam" id="NF003802">
    <property type="entry name" value="PRK05388.1"/>
    <property type="match status" value="1"/>
</dbReference>
<gene>
    <name evidence="10" type="primary">argJ</name>
    <name evidence="12" type="ORF">BLITH_1494</name>
</gene>
<sequence length="445" mass="46824">MQEGSKVGGAARSSSPAERSDLLSSCGAGEEAWLARLGYPVSGVLERCTRERGVAAPRGFRAGGVHAGIKRRRPDLGWIVSEVPARAAAVYTRHAFPAAPLLVTREAIARSGGVLRGVIVNSGNANAITGERGLTDARRMQALFAERIGTSPEHVAVASTGVIGVPLPMERIESALAGLPLAEGDEGAFARAILTTDTRTKQAAATLVVDGVEVTVAGTAKGSGMIHPNMATMLAFFTTDADVDGPSLEDLFREVSARTFNRISVDGDTSTNDMALILANGLAGNRPLEPSHPDWSRFRSALFYVARELARAIAEDGEGATKLLHVRVDGARDEVSAGELARAVVRSSLVKAAIYGADPNWGRIASALGASGIPFSPEGLSVVLQGIPVLARGMPLPFDEAAAAERLREEYVLVDVHLEDGSGVAEAWGCDLTEDYVRINAHYRT</sequence>
<evidence type="ECO:0000256" key="8">
    <source>
        <dbReference type="ARBA" id="ARBA00023315"/>
    </source>
</evidence>
<evidence type="ECO:0000256" key="5">
    <source>
        <dbReference type="ARBA" id="ARBA00022679"/>
    </source>
</evidence>
<feature type="active site" description="Nucleophile" evidence="10">
    <location>
        <position position="232"/>
    </location>
</feature>
<evidence type="ECO:0000256" key="1">
    <source>
        <dbReference type="ARBA" id="ARBA00006774"/>
    </source>
</evidence>
<evidence type="ECO:0000256" key="4">
    <source>
        <dbReference type="ARBA" id="ARBA00022605"/>
    </source>
</evidence>
<keyword evidence="7 10" id="KW-0511">Multifunctional enzyme</keyword>
<feature type="binding site" evidence="10">
    <location>
        <position position="318"/>
    </location>
    <ligand>
        <name>substrate</name>
    </ligand>
</feature>
<feature type="binding site" evidence="10">
    <location>
        <position position="195"/>
    </location>
    <ligand>
        <name>substrate</name>
    </ligand>
</feature>
<feature type="chain" id="PRO_5023222594" description="Arginine biosynthesis bifunctional protein ArgJ beta chain" evidence="10">
    <location>
        <begin position="232"/>
        <end position="445"/>
    </location>
</feature>
<dbReference type="PANTHER" id="PTHR23100">
    <property type="entry name" value="ARGININE BIOSYNTHESIS BIFUNCTIONAL PROTEIN ARGJ"/>
    <property type="match status" value="1"/>
</dbReference>
<dbReference type="GO" id="GO:0004358">
    <property type="term" value="F:L-glutamate N-acetyltransferase activity, acting on acetyl-L-ornithine as donor"/>
    <property type="evidence" value="ECO:0007669"/>
    <property type="project" value="UniProtKB-UniRule"/>
</dbReference>
<comment type="similarity">
    <text evidence="1 10">Belongs to the ArgJ family.</text>
</comment>
<name>A0A2T5G5F3_9BACL</name>
<feature type="binding site" evidence="10">
    <location>
        <position position="232"/>
    </location>
    <ligand>
        <name>substrate</name>
    </ligand>
</feature>
<evidence type="ECO:0000313" key="13">
    <source>
        <dbReference type="Proteomes" id="UP000244016"/>
    </source>
</evidence>
<evidence type="ECO:0000256" key="10">
    <source>
        <dbReference type="HAMAP-Rule" id="MF_01106"/>
    </source>
</evidence>
<dbReference type="EC" id="2.3.1.1" evidence="10"/>
<comment type="subunit">
    <text evidence="2 10">Heterotetramer of two alpha and two beta chains.</text>
</comment>
<dbReference type="CDD" id="cd02152">
    <property type="entry name" value="OAT"/>
    <property type="match status" value="1"/>
</dbReference>
<comment type="function">
    <text evidence="10">Catalyzes two activities which are involved in the cyclic version of arginine biosynthesis: the synthesis of N-acetylglutamate from glutamate and acetyl-CoA as the acetyl donor, and of ornithine by transacetylation between N(2)-acetylornithine and glutamate.</text>
</comment>
<evidence type="ECO:0000313" key="12">
    <source>
        <dbReference type="EMBL" id="PTQ51417.1"/>
    </source>
</evidence>
<dbReference type="PANTHER" id="PTHR23100:SF0">
    <property type="entry name" value="ARGININE BIOSYNTHESIS BIFUNCTIONAL PROTEIN ARGJ, MITOCHONDRIAL"/>
    <property type="match status" value="1"/>
</dbReference>
<dbReference type="AlphaFoldDB" id="A0A2T5G5F3"/>
<feature type="binding site" evidence="10">
    <location>
        <position position="221"/>
    </location>
    <ligand>
        <name>substrate</name>
    </ligand>
</feature>
<evidence type="ECO:0000256" key="11">
    <source>
        <dbReference type="SAM" id="MobiDB-lite"/>
    </source>
</evidence>
<dbReference type="HAMAP" id="MF_01106">
    <property type="entry name" value="ArgJ"/>
    <property type="match status" value="1"/>
</dbReference>
<organism evidence="12 13">
    <name type="scientific">Brockia lithotrophica</name>
    <dbReference type="NCBI Taxonomy" id="933949"/>
    <lineage>
        <taxon>Bacteria</taxon>
        <taxon>Bacillati</taxon>
        <taxon>Bacillota</taxon>
        <taxon>Bacilli</taxon>
        <taxon>Bacillales</taxon>
        <taxon>Bacillales Family X. Incertae Sedis</taxon>
        <taxon>Brockia</taxon>
    </lineage>
</organism>
<comment type="catalytic activity">
    <reaction evidence="9 10">
        <text>N(2)-acetyl-L-ornithine + L-glutamate = N-acetyl-L-glutamate + L-ornithine</text>
        <dbReference type="Rhea" id="RHEA:15349"/>
        <dbReference type="ChEBI" id="CHEBI:29985"/>
        <dbReference type="ChEBI" id="CHEBI:44337"/>
        <dbReference type="ChEBI" id="CHEBI:46911"/>
        <dbReference type="ChEBI" id="CHEBI:57805"/>
        <dbReference type="EC" id="2.3.1.35"/>
    </reaction>
</comment>
<evidence type="ECO:0000256" key="6">
    <source>
        <dbReference type="ARBA" id="ARBA00022813"/>
    </source>
</evidence>
<evidence type="ECO:0000256" key="3">
    <source>
        <dbReference type="ARBA" id="ARBA00022571"/>
    </source>
</evidence>
<keyword evidence="5 10" id="KW-0808">Transferase</keyword>
<protein>
    <recommendedName>
        <fullName evidence="10">Arginine biosynthesis bifunctional protein ArgJ</fullName>
    </recommendedName>
    <domain>
        <recommendedName>
            <fullName evidence="10">Glutamate N-acetyltransferase</fullName>
            <ecNumber evidence="10">2.3.1.35</ecNumber>
        </recommendedName>
        <alternativeName>
            <fullName evidence="10">Ornithine acetyltransferase</fullName>
            <shortName evidence="10">OATase</shortName>
        </alternativeName>
        <alternativeName>
            <fullName evidence="10">Ornithine transacetylase</fullName>
        </alternativeName>
    </domain>
    <domain>
        <recommendedName>
            <fullName evidence="10">Amino-acid acetyltransferase</fullName>
            <ecNumber evidence="10">2.3.1.1</ecNumber>
        </recommendedName>
        <alternativeName>
            <fullName evidence="10">N-acetylglutamate synthase</fullName>
            <shortName evidence="10">AGSase</shortName>
        </alternativeName>
    </domain>
    <component>
        <recommendedName>
            <fullName evidence="10">Arginine biosynthesis bifunctional protein ArgJ alpha chain</fullName>
        </recommendedName>
    </component>
    <component>
        <recommendedName>
            <fullName evidence="10">Arginine biosynthesis bifunctional protein ArgJ beta chain</fullName>
        </recommendedName>
    </component>
</protein>
<dbReference type="EMBL" id="PEBW01000005">
    <property type="protein sequence ID" value="PTQ51417.1"/>
    <property type="molecule type" value="Genomic_DNA"/>
</dbReference>